<dbReference type="EMBL" id="JACHMU010000001">
    <property type="protein sequence ID" value="MBB5743065.1"/>
    <property type="molecule type" value="Genomic_DNA"/>
</dbReference>
<dbReference type="AlphaFoldDB" id="A0A7W9FBD8"/>
<keyword evidence="5" id="KW-1185">Reference proteome</keyword>
<evidence type="ECO:0000256" key="2">
    <source>
        <dbReference type="SAM" id="Phobius"/>
    </source>
</evidence>
<name>A0A7W9FBD8_9MICO</name>
<keyword evidence="2" id="KW-0472">Membrane</keyword>
<proteinExistence type="predicted"/>
<keyword evidence="3" id="KW-0732">Signal</keyword>
<reference evidence="4 5" key="1">
    <citation type="submission" date="2020-08" db="EMBL/GenBank/DDBJ databases">
        <title>Sequencing the genomes of 1000 actinobacteria strains.</title>
        <authorList>
            <person name="Klenk H.-P."/>
        </authorList>
    </citation>
    <scope>NUCLEOTIDE SEQUENCE [LARGE SCALE GENOMIC DNA]</scope>
    <source>
        <strain evidence="4 5">DSM 24823</strain>
    </source>
</reference>
<evidence type="ECO:0000256" key="3">
    <source>
        <dbReference type="SAM" id="SignalP"/>
    </source>
</evidence>
<evidence type="ECO:0000313" key="5">
    <source>
        <dbReference type="Proteomes" id="UP000517712"/>
    </source>
</evidence>
<accession>A0A7W9FBD8</accession>
<feature type="signal peptide" evidence="3">
    <location>
        <begin position="1"/>
        <end position="32"/>
    </location>
</feature>
<gene>
    <name evidence="4" type="ORF">HD600_001562</name>
</gene>
<dbReference type="Gene3D" id="2.160.20.80">
    <property type="entry name" value="E3 ubiquitin-protein ligase SopA"/>
    <property type="match status" value="3"/>
</dbReference>
<dbReference type="NCBIfam" id="NF033766">
    <property type="entry name" value="choice_anch_G"/>
    <property type="match status" value="1"/>
</dbReference>
<dbReference type="RefSeq" id="WP_184282780.1">
    <property type="nucleotide sequence ID" value="NZ_JACHMU010000001.1"/>
</dbReference>
<sequence>MSKGRKALGKSRVVSVAAVAALVVGHVMGANAAFAAPGDHSEARSQFLSGSILTGIDLDSVAGLAGTEAVNEGGPVVTDITDLDLTVLSALNVNIPGGVSIPLGQLLQLGAVNQYSAADDNGVSRAASGAVSNAGIIDTSGSGEFPASATLDLMALLPETPLLSTANLSLAGVTGVAALDASVDGGPADNCGDISAPENCLDYTIAGATTNIGSPAVGAISTTATAALTTLSNTLNGLSDTILDGLLGGVLDSLDLLGSIVPGLSIGSNDLEVSVTADLAAALDPILGQEITVAGVTLNAAAGTLTVDWEDIVGLNGLPPNTPLLSATTLSTVAANAAAALTELQGEINTVVAGLLDNVNVQISGGICLLRVVVCTAGLNISFDGSLQDLLDNSEQLTITGSGLLAALNPILGPLTSTIQGATSALVLPVVNSAVSTAGNAISGVVTAASTALSEALTLISTVANVVVNVQEEGSAGPGSYAEVATRITLLGGSALTIDLGRAEVGPNDIVAYTPTLTATTPVAPGEDTEVTSDGWPPLTEVSLQLTDSEGNPVGSPVVVTTDEDGNIPAGTPVPIPADAEDGTEYTVVGTDEYGNTAASDTLVVDGGATDADATDADATDADATDADATDADATDADATDADATDADATDADATDADATDADATDADATDADATDADATDADATDADATDADATDADATDADATDADATDADATDADATDADATDADATDADATDADATDADATDADATDADATDADATDADATDADATDADATDADATDADATDADATDADATDADATDADATDADATDADATDADATDADATDADATDADATDADATDADATDADATDADATDADATDADATDADATDADATDADATDADATDADATDADATDADATDADATDADATDADATDADATDADATDADATDADATDADATDADATDADATDADATDADATDADATDADATDADATDADATDGDTDAGELGITIKHPVIEREQVQSSTGTGFAPGEVVTGVMNSDPIALGTQVANTDGTVTFTWTIPAGTDLGAHTVTLTGEDSGSVSIGFQVVAKGLAATGSEPGPAIPLALMLLAAGALAVVGSRQMIKKAKA</sequence>
<dbReference type="SUPFAM" id="SSF141571">
    <property type="entry name" value="Pentapeptide repeat-like"/>
    <property type="match status" value="3"/>
</dbReference>
<protein>
    <submittedName>
        <fullName evidence="4">Uncharacterized protein YjbI with pentapeptide repeats</fullName>
    </submittedName>
</protein>
<feature type="chain" id="PRO_5038606744" evidence="3">
    <location>
        <begin position="33"/>
        <end position="1114"/>
    </location>
</feature>
<dbReference type="PANTHER" id="PTHR14136">
    <property type="entry name" value="BTB_POZ DOMAIN-CONTAINING PROTEIN KCTD9"/>
    <property type="match status" value="1"/>
</dbReference>
<feature type="region of interest" description="Disordered" evidence="1">
    <location>
        <begin position="561"/>
        <end position="582"/>
    </location>
</feature>
<evidence type="ECO:0000313" key="4">
    <source>
        <dbReference type="EMBL" id="MBB5743065.1"/>
    </source>
</evidence>
<feature type="region of interest" description="Disordered" evidence="1">
    <location>
        <begin position="614"/>
        <end position="984"/>
    </location>
</feature>
<organism evidence="4 5">
    <name type="scientific">Microbacterium ginsengiterrae</name>
    <dbReference type="NCBI Taxonomy" id="546115"/>
    <lineage>
        <taxon>Bacteria</taxon>
        <taxon>Bacillati</taxon>
        <taxon>Actinomycetota</taxon>
        <taxon>Actinomycetes</taxon>
        <taxon>Micrococcales</taxon>
        <taxon>Microbacteriaceae</taxon>
        <taxon>Microbacterium</taxon>
    </lineage>
</organism>
<dbReference type="InterPro" id="IPR047900">
    <property type="entry name" value="Choice_anch_G"/>
</dbReference>
<comment type="caution">
    <text evidence="4">The sequence shown here is derived from an EMBL/GenBank/DDBJ whole genome shotgun (WGS) entry which is preliminary data.</text>
</comment>
<evidence type="ECO:0000256" key="1">
    <source>
        <dbReference type="SAM" id="MobiDB-lite"/>
    </source>
</evidence>
<dbReference type="Proteomes" id="UP000517712">
    <property type="component" value="Unassembled WGS sequence"/>
</dbReference>
<dbReference type="InterPro" id="IPR051082">
    <property type="entry name" value="Pentapeptide-BTB/POZ_domain"/>
</dbReference>
<keyword evidence="2" id="KW-0812">Transmembrane</keyword>
<keyword evidence="2" id="KW-1133">Transmembrane helix</keyword>
<feature type="transmembrane region" description="Helical" evidence="2">
    <location>
        <begin position="1087"/>
        <end position="1104"/>
    </location>
</feature>
<dbReference type="PANTHER" id="PTHR14136:SF17">
    <property type="entry name" value="BTB_POZ DOMAIN-CONTAINING PROTEIN KCTD9"/>
    <property type="match status" value="1"/>
</dbReference>